<comment type="similarity">
    <text evidence="1 2">Belongs to the OprB family.</text>
</comment>
<dbReference type="GO" id="GO:0015288">
    <property type="term" value="F:porin activity"/>
    <property type="evidence" value="ECO:0007669"/>
    <property type="project" value="InterPro"/>
</dbReference>
<gene>
    <name evidence="4" type="ORF">MPC4_100115</name>
</gene>
<dbReference type="Proteomes" id="UP000485880">
    <property type="component" value="Unassembled WGS sequence"/>
</dbReference>
<evidence type="ECO:0000313" key="5">
    <source>
        <dbReference type="Proteomes" id="UP000485880"/>
    </source>
</evidence>
<feature type="compositionally biased region" description="Polar residues" evidence="3">
    <location>
        <begin position="1"/>
        <end position="16"/>
    </location>
</feature>
<evidence type="ECO:0000256" key="3">
    <source>
        <dbReference type="SAM" id="MobiDB-lite"/>
    </source>
</evidence>
<evidence type="ECO:0000256" key="2">
    <source>
        <dbReference type="RuleBase" id="RU363072"/>
    </source>
</evidence>
<protein>
    <submittedName>
        <fullName evidence="4">Porin</fullName>
    </submittedName>
</protein>
<dbReference type="EMBL" id="CABFMQ020000002">
    <property type="protein sequence ID" value="VTZ48672.1"/>
    <property type="molecule type" value="Genomic_DNA"/>
</dbReference>
<dbReference type="InterPro" id="IPR052932">
    <property type="entry name" value="OprB_Porin"/>
</dbReference>
<reference evidence="4 5" key="1">
    <citation type="submission" date="2019-05" db="EMBL/GenBank/DDBJ databases">
        <authorList>
            <person name="Farhan Ul Haque M."/>
        </authorList>
    </citation>
    <scope>NUCLEOTIDE SEQUENCE [LARGE SCALE GENOMIC DNA]</scope>
    <source>
        <strain evidence="4">2</strain>
    </source>
</reference>
<name>A0A8B6M3G4_METTU</name>
<organism evidence="4 5">
    <name type="scientific">Methylocella tundrae</name>
    <dbReference type="NCBI Taxonomy" id="227605"/>
    <lineage>
        <taxon>Bacteria</taxon>
        <taxon>Pseudomonadati</taxon>
        <taxon>Pseudomonadota</taxon>
        <taxon>Alphaproteobacteria</taxon>
        <taxon>Hyphomicrobiales</taxon>
        <taxon>Beijerinckiaceae</taxon>
        <taxon>Methylocella</taxon>
    </lineage>
</organism>
<dbReference type="GO" id="GO:0008643">
    <property type="term" value="P:carbohydrate transport"/>
    <property type="evidence" value="ECO:0007669"/>
    <property type="project" value="InterPro"/>
</dbReference>
<evidence type="ECO:0000313" key="4">
    <source>
        <dbReference type="EMBL" id="VTZ48672.1"/>
    </source>
</evidence>
<dbReference type="PANTHER" id="PTHR37944:SF1">
    <property type="entry name" value="PORIN B"/>
    <property type="match status" value="1"/>
</dbReference>
<sequence>MSNTTASGGSSPPTLTRKSEAAAPAHKRQRRSGVVAGLTAAAFLSLASGALAQEGVGQAAPGANPQDVNPNLVVGLEKPVVKPGFNGPLASIFAPLAAEGYTFHALALDFVQGNPSAGLVTGRYSNSAYFIVGGDADLGKIMGLQGTSLHYENTFFGIVENLNLAPQIGDSLVGYQPPYTPASAWLSIMTLEQKLFDDHLDIEIGKTHPDRYYALPNCNSINSCFQDILYLNAGWTSPQRGVWGGNVSYKFDGPVYAEAGVFSGSPGTNYQTGYRWFNQEDPQGVIAMGEIGWKTTFATNPYPGTYSFTGFYNSQSHVDNNVATAFGVTNTKNGTSGVVLQGDQVVWRADGGTEKNLTPTAISLYGSAGFALDSTVPVSSSVYVGAKLSSPFAGRPGDNFGIKFNWEQLNPNYNAYLSAANFVAGGTGAPFNRNKYVIEANAHLALPAGMAFEPVFQYVINPNSFWNPSTVTRPKDGVYIGGTFVVPLGVLLGIAAPT</sequence>
<dbReference type="InterPro" id="IPR007049">
    <property type="entry name" value="Carb-sel_porin_OprB"/>
</dbReference>
<dbReference type="Pfam" id="PF04966">
    <property type="entry name" value="OprB"/>
    <property type="match status" value="1"/>
</dbReference>
<comment type="caution">
    <text evidence="4">The sequence shown here is derived from an EMBL/GenBank/DDBJ whole genome shotgun (WGS) entry which is preliminary data.</text>
</comment>
<dbReference type="AlphaFoldDB" id="A0A8B6M3G4"/>
<proteinExistence type="inferred from homology"/>
<accession>A0A8B6M3G4</accession>
<dbReference type="RefSeq" id="WP_174511169.1">
    <property type="nucleotide sequence ID" value="NZ_CABFMQ020000002.1"/>
</dbReference>
<dbReference type="PANTHER" id="PTHR37944">
    <property type="entry name" value="PORIN B"/>
    <property type="match status" value="1"/>
</dbReference>
<dbReference type="Gene3D" id="2.40.160.180">
    <property type="entry name" value="Carbohydrate-selective porin OprB"/>
    <property type="match status" value="1"/>
</dbReference>
<dbReference type="InterPro" id="IPR038673">
    <property type="entry name" value="OprB_sf"/>
</dbReference>
<evidence type="ECO:0000256" key="1">
    <source>
        <dbReference type="ARBA" id="ARBA00008769"/>
    </source>
</evidence>
<dbReference type="GO" id="GO:0016020">
    <property type="term" value="C:membrane"/>
    <property type="evidence" value="ECO:0007669"/>
    <property type="project" value="InterPro"/>
</dbReference>
<feature type="region of interest" description="Disordered" evidence="3">
    <location>
        <begin position="1"/>
        <end position="30"/>
    </location>
</feature>
<keyword evidence="5" id="KW-1185">Reference proteome</keyword>